<keyword evidence="3" id="KW-1003">Cell membrane</keyword>
<evidence type="ECO:0000256" key="3">
    <source>
        <dbReference type="ARBA" id="ARBA00022475"/>
    </source>
</evidence>
<evidence type="ECO:0000256" key="10">
    <source>
        <dbReference type="SAM" id="MobiDB-lite"/>
    </source>
</evidence>
<dbReference type="Pfam" id="PF02687">
    <property type="entry name" value="FtsX"/>
    <property type="match status" value="1"/>
</dbReference>
<dbReference type="InterPro" id="IPR027417">
    <property type="entry name" value="P-loop_NTPase"/>
</dbReference>
<protein>
    <submittedName>
        <fullName evidence="13">ABC transporter ATP-binding protein/permease</fullName>
    </submittedName>
</protein>
<proteinExistence type="inferred from homology"/>
<gene>
    <name evidence="13" type="ORF">H9729_04740</name>
</gene>
<feature type="region of interest" description="Disordered" evidence="10">
    <location>
        <begin position="233"/>
        <end position="262"/>
    </location>
</feature>
<evidence type="ECO:0000256" key="6">
    <source>
        <dbReference type="ARBA" id="ARBA00022840"/>
    </source>
</evidence>
<accession>A0A9D2CSA5</accession>
<dbReference type="InterPro" id="IPR017871">
    <property type="entry name" value="ABC_transporter-like_CS"/>
</dbReference>
<dbReference type="GO" id="GO:0098796">
    <property type="term" value="C:membrane protein complex"/>
    <property type="evidence" value="ECO:0007669"/>
    <property type="project" value="UniProtKB-ARBA"/>
</dbReference>
<name>A0A9D2CSA5_9FIRM</name>
<keyword evidence="5" id="KW-0547">Nucleotide-binding</keyword>
<dbReference type="Pfam" id="PF00005">
    <property type="entry name" value="ABC_tran"/>
    <property type="match status" value="1"/>
</dbReference>
<evidence type="ECO:0000256" key="8">
    <source>
        <dbReference type="ARBA" id="ARBA00023136"/>
    </source>
</evidence>
<keyword evidence="8 11" id="KW-0472">Membrane</keyword>
<dbReference type="FunFam" id="3.40.50.300:FF:000032">
    <property type="entry name" value="Export ABC transporter ATP-binding protein"/>
    <property type="match status" value="1"/>
</dbReference>
<dbReference type="GO" id="GO:0005524">
    <property type="term" value="F:ATP binding"/>
    <property type="evidence" value="ECO:0007669"/>
    <property type="project" value="UniProtKB-KW"/>
</dbReference>
<dbReference type="CDD" id="cd03255">
    <property type="entry name" value="ABC_MJ0796_LolCDE_FtsE"/>
    <property type="match status" value="1"/>
</dbReference>
<organism evidence="13 14">
    <name type="scientific">Candidatus Borkfalkia excrementigallinarum</name>
    <dbReference type="NCBI Taxonomy" id="2838506"/>
    <lineage>
        <taxon>Bacteria</taxon>
        <taxon>Bacillati</taxon>
        <taxon>Bacillota</taxon>
        <taxon>Clostridia</taxon>
        <taxon>Christensenellales</taxon>
        <taxon>Christensenellaceae</taxon>
        <taxon>Candidatus Borkfalkia</taxon>
    </lineage>
</organism>
<sequence>MAKAMLKLDGITKDYKVADMTVHALKGVTLNFRQKEFVSVLGHSGCGKTTLLNIIGGLDHYTSGDLVIKGISTKHYKDSDWDAYRNHSIGFVFQSYNLIPHQTVLGNVELALTLSGVSPQERKARAEQALRRVGLEEHLSKKPNQLSGGQMQRVAIARALVNNPEILLADEPTGALDTETSVQIMDLIKEIAGERLVIMVTHNPELAKQYSTRIVELKDGLIVSDSDPFDDEEEAAVPAASVRDEQGETRAKKGGKDKKGKNKTSMSFWTAFLLSGRNLLTKKGRTAVTSVAGSIGIISVCLVLALSSGFSAYINQMEEDMLSYYPLEITDTALDPAAIMSGFASAGDMPDLSELDDKVYVNSFLTKIAQNMTVSNDITQEGYIDYLKAMDPSLFNAIHFDTGVDLVDNLFTTVDVKDGTDTESTHYMSLSELKQYYINVLSNLDEQYAQLAYLVDYLGDVVSVMPGTSGNFDTERYTDFVLSQYDVLAGEFTAASAANEAVIVVGGNNDMTDLLLAQLGFISEDDFLALFNLGSQSGTSDDEPKYMTVDFDELMSKEYTLYFNDAVYTEVGFSGISQTNLYPFKYNGERDDLNVTTDADGNANGVKVKVSAVLRLKEGLTYGCLSSGLNVTEKLIEEYIQTNMQSKIVQWMNTEATLANMFDGGIFRIPNEAQFGEMAGMTLYRSPAQHLNESYYSQLGSMVSDPGSGEGDPGTGEGNSGFEWLLNVYVTNSIYFDSAVRSLGGEDTPNAISIYPTDFNTKEKVIAYLDGWLTSDFANDDSTDITYTDTVGMLMGMVQTILDAITYVLIAFTGISLVVSTVMIGVITYVSVVERTKEIGILRAIGARKKDIKHVFNAETFIIGLCSGLFGVAVAYLLQLLINAILTPLTGIAGLAALHWSSALVMVVISVALTLISGLVPASAAAKRDPVVALRSE</sequence>
<dbReference type="InterPro" id="IPR003593">
    <property type="entry name" value="AAA+_ATPase"/>
</dbReference>
<evidence type="ECO:0000256" key="1">
    <source>
        <dbReference type="ARBA" id="ARBA00004429"/>
    </source>
</evidence>
<feature type="compositionally biased region" description="Basic residues" evidence="10">
    <location>
        <begin position="252"/>
        <end position="262"/>
    </location>
</feature>
<dbReference type="PANTHER" id="PTHR42798">
    <property type="entry name" value="LIPOPROTEIN-RELEASING SYSTEM ATP-BINDING PROTEIN LOLD"/>
    <property type="match status" value="1"/>
</dbReference>
<dbReference type="PROSITE" id="PS00211">
    <property type="entry name" value="ABC_TRANSPORTER_1"/>
    <property type="match status" value="1"/>
</dbReference>
<dbReference type="SMART" id="SM00382">
    <property type="entry name" value="AAA"/>
    <property type="match status" value="1"/>
</dbReference>
<evidence type="ECO:0000256" key="9">
    <source>
        <dbReference type="ARBA" id="ARBA00038388"/>
    </source>
</evidence>
<dbReference type="Gene3D" id="3.40.50.300">
    <property type="entry name" value="P-loop containing nucleotide triphosphate hydrolases"/>
    <property type="match status" value="1"/>
</dbReference>
<keyword evidence="6 13" id="KW-0067">ATP-binding</keyword>
<dbReference type="GO" id="GO:0022857">
    <property type="term" value="F:transmembrane transporter activity"/>
    <property type="evidence" value="ECO:0007669"/>
    <property type="project" value="UniProtKB-ARBA"/>
</dbReference>
<comment type="caution">
    <text evidence="13">The sequence shown here is derived from an EMBL/GenBank/DDBJ whole genome shotgun (WGS) entry which is preliminary data.</text>
</comment>
<evidence type="ECO:0000256" key="5">
    <source>
        <dbReference type="ARBA" id="ARBA00022741"/>
    </source>
</evidence>
<feature type="transmembrane region" description="Helical" evidence="11">
    <location>
        <begin position="854"/>
        <end position="878"/>
    </location>
</feature>
<dbReference type="PROSITE" id="PS50893">
    <property type="entry name" value="ABC_TRANSPORTER_2"/>
    <property type="match status" value="1"/>
</dbReference>
<dbReference type="PANTHER" id="PTHR42798:SF6">
    <property type="entry name" value="CELL DIVISION ATP-BINDING PROTEIN FTSE"/>
    <property type="match status" value="1"/>
</dbReference>
<evidence type="ECO:0000256" key="11">
    <source>
        <dbReference type="SAM" id="Phobius"/>
    </source>
</evidence>
<evidence type="ECO:0000256" key="2">
    <source>
        <dbReference type="ARBA" id="ARBA00022448"/>
    </source>
</evidence>
<reference evidence="13" key="1">
    <citation type="journal article" date="2021" name="PeerJ">
        <title>Extensive microbial diversity within the chicken gut microbiome revealed by metagenomics and culture.</title>
        <authorList>
            <person name="Gilroy R."/>
            <person name="Ravi A."/>
            <person name="Getino M."/>
            <person name="Pursley I."/>
            <person name="Horton D.L."/>
            <person name="Alikhan N.F."/>
            <person name="Baker D."/>
            <person name="Gharbi K."/>
            <person name="Hall N."/>
            <person name="Watson M."/>
            <person name="Adriaenssens E.M."/>
            <person name="Foster-Nyarko E."/>
            <person name="Jarju S."/>
            <person name="Secka A."/>
            <person name="Antonio M."/>
            <person name="Oren A."/>
            <person name="Chaudhuri R.R."/>
            <person name="La Ragione R."/>
            <person name="Hildebrand F."/>
            <person name="Pallen M.J."/>
        </authorList>
    </citation>
    <scope>NUCLEOTIDE SEQUENCE</scope>
    <source>
        <strain evidence="13">1345</strain>
    </source>
</reference>
<dbReference type="EMBL" id="DXCQ01000037">
    <property type="protein sequence ID" value="HIY96975.1"/>
    <property type="molecule type" value="Genomic_DNA"/>
</dbReference>
<evidence type="ECO:0000256" key="4">
    <source>
        <dbReference type="ARBA" id="ARBA00022692"/>
    </source>
</evidence>
<dbReference type="InterPro" id="IPR003439">
    <property type="entry name" value="ABC_transporter-like_ATP-bd"/>
</dbReference>
<feature type="domain" description="ABC transporter" evidence="12">
    <location>
        <begin position="6"/>
        <end position="244"/>
    </location>
</feature>
<evidence type="ECO:0000259" key="12">
    <source>
        <dbReference type="PROSITE" id="PS50893"/>
    </source>
</evidence>
<dbReference type="GO" id="GO:0016887">
    <property type="term" value="F:ATP hydrolysis activity"/>
    <property type="evidence" value="ECO:0007669"/>
    <property type="project" value="InterPro"/>
</dbReference>
<comment type="subcellular location">
    <subcellularLocation>
        <location evidence="1">Cell inner membrane</location>
        <topology evidence="1">Multi-pass membrane protein</topology>
    </subcellularLocation>
</comment>
<feature type="compositionally biased region" description="Basic and acidic residues" evidence="10">
    <location>
        <begin position="242"/>
        <end position="251"/>
    </location>
</feature>
<keyword evidence="4 11" id="KW-0812">Transmembrane</keyword>
<evidence type="ECO:0000313" key="13">
    <source>
        <dbReference type="EMBL" id="HIY96975.1"/>
    </source>
</evidence>
<evidence type="ECO:0000256" key="7">
    <source>
        <dbReference type="ARBA" id="ARBA00022989"/>
    </source>
</evidence>
<evidence type="ECO:0000313" key="14">
    <source>
        <dbReference type="Proteomes" id="UP000886750"/>
    </source>
</evidence>
<keyword evidence="7 11" id="KW-1133">Transmembrane helix</keyword>
<dbReference type="GO" id="GO:0005886">
    <property type="term" value="C:plasma membrane"/>
    <property type="evidence" value="ECO:0007669"/>
    <property type="project" value="UniProtKB-SubCell"/>
</dbReference>
<feature type="transmembrane region" description="Helical" evidence="11">
    <location>
        <begin position="898"/>
        <end position="920"/>
    </location>
</feature>
<dbReference type="SUPFAM" id="SSF52540">
    <property type="entry name" value="P-loop containing nucleoside triphosphate hydrolases"/>
    <property type="match status" value="1"/>
</dbReference>
<dbReference type="InterPro" id="IPR003838">
    <property type="entry name" value="ABC3_permease_C"/>
</dbReference>
<keyword evidence="2" id="KW-0813">Transport</keyword>
<feature type="transmembrane region" description="Helical" evidence="11">
    <location>
        <begin position="804"/>
        <end position="833"/>
    </location>
</feature>
<dbReference type="Proteomes" id="UP000886750">
    <property type="component" value="Unassembled WGS sequence"/>
</dbReference>
<dbReference type="InterPro" id="IPR017911">
    <property type="entry name" value="MacB-like_ATP-bd"/>
</dbReference>
<comment type="similarity">
    <text evidence="9">Belongs to the ABC transporter superfamily. Macrolide exporter (TC 3.A.1.122) family.</text>
</comment>
<reference evidence="13" key="2">
    <citation type="submission" date="2021-04" db="EMBL/GenBank/DDBJ databases">
        <authorList>
            <person name="Gilroy R."/>
        </authorList>
    </citation>
    <scope>NUCLEOTIDE SEQUENCE</scope>
    <source>
        <strain evidence="13">1345</strain>
    </source>
</reference>
<dbReference type="AlphaFoldDB" id="A0A9D2CSA5"/>